<protein>
    <submittedName>
        <fullName evidence="7">Dynamin family protein</fullName>
    </submittedName>
</protein>
<sequence>MKEKVFQRYQDYQGYMKQFGIEEEEELRQEKRDIENRRFVVMIVGEAKSGKSSFIDAYLKTDVLPIDVKQCTNALIHIRHSERMFLEIHRGEQSYHLEEEEEIRDFLNREANFSKSGKQGELELFLFYPLEKEFQEITWIDSPGVNAEGGLGAISEEYLPGANAIIFVKSLYGQALESTSFIDFFRGKTKRRHKESRFLLLTGSSLFSKQDRESLEKDAKEKYGDYISSEKIIALDSKLKLFWNACQDLSEEEIEQKIREEEFDSATVLWYQAKGKKDVFMRSLLEKSNFPYLEETLKMFAKDYEKILCLQFLENIQEAYQKQILIFEDQRQTLMEHRKDPVALQASLDAKRKEIQDLSQKIETGVQKLYEKFVQDDFLEAILEKHYQTWKEELSSFQGKRNWEALELWFQEKMKESSKLSLEISEKMIEECQEKLFNDGRKIYLEIFKPNRMDYEVIKADKVRGDFFQISEMLSSLKGHLKANMKRNLENCLYKFTGKMHANCNRLEYACEELMNQQWNSENLRIKMEEISEKISILEKQKEEILWELKL</sequence>
<evidence type="ECO:0000313" key="8">
    <source>
        <dbReference type="Proteomes" id="UP000031184"/>
    </source>
</evidence>
<dbReference type="SUPFAM" id="SSF52540">
    <property type="entry name" value="P-loop containing nucleoside triphosphate hydrolases"/>
    <property type="match status" value="1"/>
</dbReference>
<accession>A0A017H6Y8</accession>
<evidence type="ECO:0000256" key="4">
    <source>
        <dbReference type="ARBA" id="ARBA00023134"/>
    </source>
</evidence>
<dbReference type="RefSeq" id="WP_005957184.1">
    <property type="nucleotide sequence ID" value="NZ_AOJP01000002.1"/>
</dbReference>
<dbReference type="PANTHER" id="PTHR10465">
    <property type="entry name" value="TRANSMEMBRANE GTPASE FZO1"/>
    <property type="match status" value="1"/>
</dbReference>
<dbReference type="GO" id="GO:0003924">
    <property type="term" value="F:GTPase activity"/>
    <property type="evidence" value="ECO:0007669"/>
    <property type="project" value="InterPro"/>
</dbReference>
<dbReference type="InterPro" id="IPR045063">
    <property type="entry name" value="Dynamin_N"/>
</dbReference>
<gene>
    <name evidence="7" type="ORF">C095_09415</name>
</gene>
<evidence type="ECO:0000313" key="7">
    <source>
        <dbReference type="EMBL" id="KID48483.1"/>
    </source>
</evidence>
<name>A0A017H6Y8_9FUSO</name>
<evidence type="ECO:0000256" key="1">
    <source>
        <dbReference type="ARBA" id="ARBA00004370"/>
    </source>
</evidence>
<keyword evidence="2" id="KW-0547">Nucleotide-binding</keyword>
<dbReference type="GO" id="GO:0008053">
    <property type="term" value="P:mitochondrial fusion"/>
    <property type="evidence" value="ECO:0007669"/>
    <property type="project" value="TreeGrafter"/>
</dbReference>
<dbReference type="PANTHER" id="PTHR10465:SF0">
    <property type="entry name" value="SARCALUMENIN"/>
    <property type="match status" value="1"/>
</dbReference>
<comment type="subcellular location">
    <subcellularLocation>
        <location evidence="1">Membrane</location>
    </subcellularLocation>
</comment>
<reference evidence="7 8" key="1">
    <citation type="submission" date="2013-08" db="EMBL/GenBank/DDBJ databases">
        <title>An opportunistic ruminal bacterium that causes liver abscesses in cattle.</title>
        <authorList>
            <person name="Benahmed F.H."/>
            <person name="Rasmussen M."/>
            <person name="Harbottle H."/>
            <person name="Soppet D."/>
            <person name="Nagaraja T.G."/>
            <person name="Davidson M."/>
        </authorList>
    </citation>
    <scope>NUCLEOTIDE SEQUENCE [LARGE SCALE GENOMIC DNA]</scope>
    <source>
        <strain evidence="7 8">B35</strain>
    </source>
</reference>
<proteinExistence type="predicted"/>
<dbReference type="Proteomes" id="UP000031184">
    <property type="component" value="Unassembled WGS sequence"/>
</dbReference>
<evidence type="ECO:0000256" key="2">
    <source>
        <dbReference type="ARBA" id="ARBA00022741"/>
    </source>
</evidence>
<dbReference type="GO" id="GO:0005525">
    <property type="term" value="F:GTP binding"/>
    <property type="evidence" value="ECO:0007669"/>
    <property type="project" value="UniProtKB-KW"/>
</dbReference>
<comment type="caution">
    <text evidence="7">The sequence shown here is derived from an EMBL/GenBank/DDBJ whole genome shotgun (WGS) entry which is preliminary data.</text>
</comment>
<evidence type="ECO:0000256" key="3">
    <source>
        <dbReference type="ARBA" id="ARBA00022801"/>
    </source>
</evidence>
<dbReference type="AlphaFoldDB" id="A0A017H6Y8"/>
<feature type="domain" description="Dynamin N-terminal" evidence="6">
    <location>
        <begin position="41"/>
        <end position="171"/>
    </location>
</feature>
<dbReference type="PATRIC" id="fig|1226633.4.peg.1908"/>
<dbReference type="EMBL" id="AUZI01000023">
    <property type="protein sequence ID" value="KID48483.1"/>
    <property type="molecule type" value="Genomic_DNA"/>
</dbReference>
<dbReference type="GO" id="GO:0016020">
    <property type="term" value="C:membrane"/>
    <property type="evidence" value="ECO:0007669"/>
    <property type="project" value="UniProtKB-SubCell"/>
</dbReference>
<evidence type="ECO:0000256" key="5">
    <source>
        <dbReference type="ARBA" id="ARBA00023136"/>
    </source>
</evidence>
<dbReference type="InterPro" id="IPR027094">
    <property type="entry name" value="Mitofusin_fam"/>
</dbReference>
<dbReference type="Gene3D" id="3.40.50.300">
    <property type="entry name" value="P-loop containing nucleotide triphosphate hydrolases"/>
    <property type="match status" value="1"/>
</dbReference>
<evidence type="ECO:0000259" key="6">
    <source>
        <dbReference type="Pfam" id="PF00350"/>
    </source>
</evidence>
<keyword evidence="3" id="KW-0378">Hydrolase</keyword>
<organism evidence="7 8">
    <name type="scientific">Fusobacterium necrophorum subsp. funduliforme B35</name>
    <dbReference type="NCBI Taxonomy" id="1226633"/>
    <lineage>
        <taxon>Bacteria</taxon>
        <taxon>Fusobacteriati</taxon>
        <taxon>Fusobacteriota</taxon>
        <taxon>Fusobacteriia</taxon>
        <taxon>Fusobacteriales</taxon>
        <taxon>Fusobacteriaceae</taxon>
        <taxon>Fusobacterium</taxon>
    </lineage>
</organism>
<keyword evidence="4" id="KW-0342">GTP-binding</keyword>
<keyword evidence="5" id="KW-0472">Membrane</keyword>
<dbReference type="Pfam" id="PF00350">
    <property type="entry name" value="Dynamin_N"/>
    <property type="match status" value="1"/>
</dbReference>
<dbReference type="OrthoDB" id="9816479at2"/>
<dbReference type="InterPro" id="IPR027417">
    <property type="entry name" value="P-loop_NTPase"/>
</dbReference>